<name>B7ZY45_MAIZE</name>
<dbReference type="GeneID" id="100279435"/>
<dbReference type="EMBL" id="BT054237">
    <property type="protein sequence ID" value="ACL52844.1"/>
    <property type="molecule type" value="mRNA"/>
</dbReference>
<reference evidence="2" key="1">
    <citation type="journal article" date="2009" name="PLoS Genet.">
        <title>Sequencing, mapping, and analysis of 27,455 maize full-length cDNAs.</title>
        <authorList>
            <person name="Soderlund C."/>
            <person name="Descour A."/>
            <person name="Kudrna D."/>
            <person name="Bomhoff M."/>
            <person name="Boyd L."/>
            <person name="Currie J."/>
            <person name="Angelova A."/>
            <person name="Collura K."/>
            <person name="Wissotski M."/>
            <person name="Ashley E."/>
            <person name="Morrow D."/>
            <person name="Fernandes J."/>
            <person name="Walbot V."/>
            <person name="Yu Y."/>
        </authorList>
    </citation>
    <scope>NUCLEOTIDE SEQUENCE</scope>
    <source>
        <strain evidence="2">B73</strain>
    </source>
</reference>
<feature type="compositionally biased region" description="Pro residues" evidence="1">
    <location>
        <begin position="71"/>
        <end position="84"/>
    </location>
</feature>
<feature type="compositionally biased region" description="Low complexity" evidence="1">
    <location>
        <begin position="85"/>
        <end position="98"/>
    </location>
</feature>
<reference evidence="2" key="2">
    <citation type="submission" date="2012-06" db="EMBL/GenBank/DDBJ databases">
        <authorList>
            <person name="Yu Y."/>
            <person name="Currie J."/>
            <person name="Lomeli R."/>
            <person name="Angelova A."/>
            <person name="Collura K."/>
            <person name="Wissotski M."/>
            <person name="Campos D."/>
            <person name="Kudrna D."/>
            <person name="Golser W."/>
            <person name="Ashely E."/>
            <person name="Descour A."/>
            <person name="Fernandes J."/>
            <person name="Soderlund C."/>
            <person name="Walbot V."/>
        </authorList>
    </citation>
    <scope>NUCLEOTIDE SEQUENCE</scope>
    <source>
        <strain evidence="2">B73</strain>
    </source>
</reference>
<dbReference type="KEGG" id="zma:100279435"/>
<protein>
    <submittedName>
        <fullName evidence="2">Uncharacterized protein</fullName>
    </submittedName>
</protein>
<accession>B7ZY45</accession>
<organism evidence="2">
    <name type="scientific">Zea mays</name>
    <name type="common">Maize</name>
    <dbReference type="NCBI Taxonomy" id="4577"/>
    <lineage>
        <taxon>Eukaryota</taxon>
        <taxon>Viridiplantae</taxon>
        <taxon>Streptophyta</taxon>
        <taxon>Embryophyta</taxon>
        <taxon>Tracheophyta</taxon>
        <taxon>Spermatophyta</taxon>
        <taxon>Magnoliopsida</taxon>
        <taxon>Liliopsida</taxon>
        <taxon>Poales</taxon>
        <taxon>Poaceae</taxon>
        <taxon>PACMAD clade</taxon>
        <taxon>Panicoideae</taxon>
        <taxon>Andropogonodae</taxon>
        <taxon>Andropogoneae</taxon>
        <taxon>Tripsacinae</taxon>
        <taxon>Zea</taxon>
    </lineage>
</organism>
<dbReference type="AlphaFoldDB" id="B7ZY45"/>
<proteinExistence type="evidence at transcript level"/>
<feature type="region of interest" description="Disordered" evidence="1">
    <location>
        <begin position="29"/>
        <end position="112"/>
    </location>
</feature>
<dbReference type="RefSeq" id="NP_001145916.1">
    <property type="nucleotide sequence ID" value="NM_001152444.1"/>
</dbReference>
<feature type="compositionally biased region" description="Low complexity" evidence="1">
    <location>
        <begin position="59"/>
        <end position="70"/>
    </location>
</feature>
<sequence>MLGAYVRLHAPHRDQVRVCPPAVVGLQLGRPDAVEGHGRRGVAAGSVMGASPRLRRLLPRGLGPPQAAAPRPGPPRQSPSPSPSPSAAAGSPPHAALLHRGESRGLSGSADPDKFYKYFSKILLKFIKIRMI</sequence>
<evidence type="ECO:0000313" key="2">
    <source>
        <dbReference type="EMBL" id="ACL52844.1"/>
    </source>
</evidence>
<evidence type="ECO:0000256" key="1">
    <source>
        <dbReference type="SAM" id="MobiDB-lite"/>
    </source>
</evidence>